<evidence type="ECO:0000259" key="18">
    <source>
        <dbReference type="PROSITE" id="PS51447"/>
    </source>
</evidence>
<feature type="domain" description="FDX-ACB" evidence="18">
    <location>
        <begin position="702"/>
        <end position="794"/>
    </location>
</feature>
<dbReference type="PROSITE" id="PS51483">
    <property type="entry name" value="B5"/>
    <property type="match status" value="1"/>
</dbReference>
<keyword evidence="4 15" id="KW-0963">Cytoplasm</keyword>
<evidence type="ECO:0000256" key="10">
    <source>
        <dbReference type="ARBA" id="ARBA00022842"/>
    </source>
</evidence>
<feature type="domain" description="B5" evidence="19">
    <location>
        <begin position="402"/>
        <end position="478"/>
    </location>
</feature>
<dbReference type="InterPro" id="IPR012340">
    <property type="entry name" value="NA-bd_OB-fold"/>
</dbReference>
<dbReference type="CDD" id="cd02796">
    <property type="entry name" value="tRNA_bind_bactPheRS"/>
    <property type="match status" value="1"/>
</dbReference>
<dbReference type="PANTHER" id="PTHR10947">
    <property type="entry name" value="PHENYLALANYL-TRNA SYNTHETASE BETA CHAIN AND LEUCINE-RICH REPEAT-CONTAINING PROTEIN 47"/>
    <property type="match status" value="1"/>
</dbReference>
<evidence type="ECO:0000256" key="2">
    <source>
        <dbReference type="ARBA" id="ARBA00008653"/>
    </source>
</evidence>
<dbReference type="Gene3D" id="3.30.56.10">
    <property type="match status" value="2"/>
</dbReference>
<dbReference type="GO" id="GO:0004826">
    <property type="term" value="F:phenylalanine-tRNA ligase activity"/>
    <property type="evidence" value="ECO:0007669"/>
    <property type="project" value="UniProtKB-UniRule"/>
</dbReference>
<comment type="caution">
    <text evidence="20">The sequence shown here is derived from an EMBL/GenBank/DDBJ whole genome shotgun (WGS) entry which is preliminary data.</text>
</comment>
<protein>
    <recommendedName>
        <fullName evidence="15">Phenylalanine--tRNA ligase beta subunit</fullName>
        <ecNumber evidence="15">6.1.1.20</ecNumber>
    </recommendedName>
    <alternativeName>
        <fullName evidence="15">Phenylalanyl-tRNA synthetase beta subunit</fullName>
        <shortName evidence="15">PheRS</shortName>
    </alternativeName>
</protein>
<dbReference type="Gene3D" id="2.40.50.140">
    <property type="entry name" value="Nucleic acid-binding proteins"/>
    <property type="match status" value="1"/>
</dbReference>
<keyword evidence="6 15" id="KW-0436">Ligase</keyword>
<dbReference type="InterPro" id="IPR041616">
    <property type="entry name" value="PheRS_beta_core"/>
</dbReference>
<keyword evidence="9 15" id="KW-0067">ATP-binding</keyword>
<dbReference type="FunFam" id="2.40.50.140:FF:000045">
    <property type="entry name" value="Phenylalanine--tRNA ligase beta subunit"/>
    <property type="match status" value="1"/>
</dbReference>
<comment type="catalytic activity">
    <reaction evidence="14 15">
        <text>tRNA(Phe) + L-phenylalanine + ATP = L-phenylalanyl-tRNA(Phe) + AMP + diphosphate + H(+)</text>
        <dbReference type="Rhea" id="RHEA:19413"/>
        <dbReference type="Rhea" id="RHEA-COMP:9668"/>
        <dbReference type="Rhea" id="RHEA-COMP:9699"/>
        <dbReference type="ChEBI" id="CHEBI:15378"/>
        <dbReference type="ChEBI" id="CHEBI:30616"/>
        <dbReference type="ChEBI" id="CHEBI:33019"/>
        <dbReference type="ChEBI" id="CHEBI:58095"/>
        <dbReference type="ChEBI" id="CHEBI:78442"/>
        <dbReference type="ChEBI" id="CHEBI:78531"/>
        <dbReference type="ChEBI" id="CHEBI:456215"/>
        <dbReference type="EC" id="6.1.1.20"/>
    </reaction>
</comment>
<evidence type="ECO:0000259" key="19">
    <source>
        <dbReference type="PROSITE" id="PS51483"/>
    </source>
</evidence>
<evidence type="ECO:0000256" key="16">
    <source>
        <dbReference type="PROSITE-ProRule" id="PRU00209"/>
    </source>
</evidence>
<evidence type="ECO:0000256" key="6">
    <source>
        <dbReference type="ARBA" id="ARBA00022598"/>
    </source>
</evidence>
<feature type="binding site" evidence="15">
    <location>
        <position position="466"/>
    </location>
    <ligand>
        <name>Mg(2+)</name>
        <dbReference type="ChEBI" id="CHEBI:18420"/>
        <note>shared with alpha subunit</note>
    </ligand>
</feature>
<dbReference type="Pfam" id="PF01588">
    <property type="entry name" value="tRNA_bind"/>
    <property type="match status" value="1"/>
</dbReference>
<name>A0A414PR86_FUSMR</name>
<evidence type="ECO:0000256" key="1">
    <source>
        <dbReference type="ARBA" id="ARBA00004496"/>
    </source>
</evidence>
<dbReference type="PANTHER" id="PTHR10947:SF0">
    <property type="entry name" value="PHENYLALANINE--TRNA LIGASE BETA SUBUNIT"/>
    <property type="match status" value="1"/>
</dbReference>
<dbReference type="Gene3D" id="3.30.930.10">
    <property type="entry name" value="Bira Bifunctional Protein, Domain 2"/>
    <property type="match status" value="1"/>
</dbReference>
<dbReference type="Proteomes" id="UP000284676">
    <property type="component" value="Unassembled WGS sequence"/>
</dbReference>
<gene>
    <name evidence="15" type="primary">pheT</name>
    <name evidence="20" type="ORF">DW663_09525</name>
</gene>
<evidence type="ECO:0000256" key="5">
    <source>
        <dbReference type="ARBA" id="ARBA00022555"/>
    </source>
</evidence>
<dbReference type="SUPFAM" id="SSF54991">
    <property type="entry name" value="Anticodon-binding domain of PheRS"/>
    <property type="match status" value="1"/>
</dbReference>
<dbReference type="InterPro" id="IPR020825">
    <property type="entry name" value="Phe-tRNA_synthase-like_B3/B4"/>
</dbReference>
<evidence type="ECO:0000256" key="7">
    <source>
        <dbReference type="ARBA" id="ARBA00022723"/>
    </source>
</evidence>
<dbReference type="GO" id="GO:0006432">
    <property type="term" value="P:phenylalanyl-tRNA aminoacylation"/>
    <property type="evidence" value="ECO:0007669"/>
    <property type="project" value="UniProtKB-UniRule"/>
</dbReference>
<accession>A0A414PR86</accession>
<evidence type="ECO:0000259" key="17">
    <source>
        <dbReference type="PROSITE" id="PS50886"/>
    </source>
</evidence>
<dbReference type="InterPro" id="IPR033714">
    <property type="entry name" value="tRNA_bind_bactPheRS"/>
</dbReference>
<dbReference type="Pfam" id="PF03147">
    <property type="entry name" value="FDX-ACB"/>
    <property type="match status" value="1"/>
</dbReference>
<comment type="subunit">
    <text evidence="3 15">Tetramer of two alpha and two beta subunits.</text>
</comment>
<keyword evidence="11 16" id="KW-0694">RNA-binding</keyword>
<dbReference type="SUPFAM" id="SSF55681">
    <property type="entry name" value="Class II aaRS and biotin synthetases"/>
    <property type="match status" value="1"/>
</dbReference>
<comment type="cofactor">
    <cofactor evidence="15">
        <name>Mg(2+)</name>
        <dbReference type="ChEBI" id="CHEBI:18420"/>
    </cofactor>
    <text evidence="15">Binds 2 magnesium ions per tetramer.</text>
</comment>
<dbReference type="NCBIfam" id="NF045760">
    <property type="entry name" value="YtpR"/>
    <property type="match status" value="1"/>
</dbReference>
<evidence type="ECO:0000256" key="8">
    <source>
        <dbReference type="ARBA" id="ARBA00022741"/>
    </source>
</evidence>
<dbReference type="SUPFAM" id="SSF56037">
    <property type="entry name" value="PheT/TilS domain"/>
    <property type="match status" value="1"/>
</dbReference>
<proteinExistence type="inferred from homology"/>
<feature type="domain" description="TRNA-binding" evidence="17">
    <location>
        <begin position="39"/>
        <end position="148"/>
    </location>
</feature>
<keyword evidence="7 15" id="KW-0479">Metal-binding</keyword>
<dbReference type="InterPro" id="IPR045864">
    <property type="entry name" value="aa-tRNA-synth_II/BPL/LPL"/>
</dbReference>
<comment type="similarity">
    <text evidence="2 15">Belongs to the phenylalanyl-tRNA synthetase beta subunit family. Type 1 subfamily.</text>
</comment>
<evidence type="ECO:0000256" key="14">
    <source>
        <dbReference type="ARBA" id="ARBA00049255"/>
    </source>
</evidence>
<evidence type="ECO:0000256" key="13">
    <source>
        <dbReference type="ARBA" id="ARBA00023146"/>
    </source>
</evidence>
<evidence type="ECO:0000313" key="21">
    <source>
        <dbReference type="Proteomes" id="UP000284676"/>
    </source>
</evidence>
<dbReference type="SUPFAM" id="SSF46955">
    <property type="entry name" value="Putative DNA-binding domain"/>
    <property type="match status" value="1"/>
</dbReference>
<dbReference type="CDD" id="cd00769">
    <property type="entry name" value="PheRS_beta_core"/>
    <property type="match status" value="1"/>
</dbReference>
<dbReference type="InterPro" id="IPR009061">
    <property type="entry name" value="DNA-bd_dom_put_sf"/>
</dbReference>
<evidence type="ECO:0000256" key="9">
    <source>
        <dbReference type="ARBA" id="ARBA00022840"/>
    </source>
</evidence>
<dbReference type="GO" id="GO:0005524">
    <property type="term" value="F:ATP binding"/>
    <property type="evidence" value="ECO:0007669"/>
    <property type="project" value="UniProtKB-UniRule"/>
</dbReference>
<dbReference type="InterPro" id="IPR036690">
    <property type="entry name" value="Fdx_antiC-bd_sf"/>
</dbReference>
<evidence type="ECO:0000313" key="20">
    <source>
        <dbReference type="EMBL" id="RHF71006.1"/>
    </source>
</evidence>
<feature type="binding site" evidence="15">
    <location>
        <position position="456"/>
    </location>
    <ligand>
        <name>Mg(2+)</name>
        <dbReference type="ChEBI" id="CHEBI:18420"/>
        <note>shared with alpha subunit</note>
    </ligand>
</feature>
<evidence type="ECO:0000256" key="4">
    <source>
        <dbReference type="ARBA" id="ARBA00022490"/>
    </source>
</evidence>
<keyword evidence="8 15" id="KW-0547">Nucleotide-binding</keyword>
<dbReference type="GO" id="GO:0009328">
    <property type="term" value="C:phenylalanine-tRNA ligase complex"/>
    <property type="evidence" value="ECO:0007669"/>
    <property type="project" value="TreeGrafter"/>
</dbReference>
<feature type="binding site" evidence="15">
    <location>
        <position position="465"/>
    </location>
    <ligand>
        <name>Mg(2+)</name>
        <dbReference type="ChEBI" id="CHEBI:18420"/>
        <note>shared with alpha subunit</note>
    </ligand>
</feature>
<reference evidence="20 21" key="1">
    <citation type="submission" date="2018-08" db="EMBL/GenBank/DDBJ databases">
        <title>A genome reference for cultivated species of the human gut microbiota.</title>
        <authorList>
            <person name="Zou Y."/>
            <person name="Xue W."/>
            <person name="Luo G."/>
        </authorList>
    </citation>
    <scope>NUCLEOTIDE SEQUENCE [LARGE SCALE GENOMIC DNA]</scope>
    <source>
        <strain evidence="20 21">AM25-1</strain>
    </source>
</reference>
<evidence type="ECO:0000256" key="15">
    <source>
        <dbReference type="HAMAP-Rule" id="MF_00283"/>
    </source>
</evidence>
<keyword evidence="12 15" id="KW-0648">Protein biosynthesis</keyword>
<dbReference type="PROSITE" id="PS51447">
    <property type="entry name" value="FDX_ACB"/>
    <property type="match status" value="1"/>
</dbReference>
<dbReference type="FunFam" id="3.30.70.380:FF:000001">
    <property type="entry name" value="Phenylalanine--tRNA ligase beta subunit"/>
    <property type="match status" value="1"/>
</dbReference>
<organism evidence="20 21">
    <name type="scientific">Fusobacterium mortiferum</name>
    <dbReference type="NCBI Taxonomy" id="850"/>
    <lineage>
        <taxon>Bacteria</taxon>
        <taxon>Fusobacteriati</taxon>
        <taxon>Fusobacteriota</taxon>
        <taxon>Fusobacteriia</taxon>
        <taxon>Fusobacteriales</taxon>
        <taxon>Fusobacteriaceae</taxon>
        <taxon>Fusobacterium</taxon>
    </lineage>
</organism>
<dbReference type="SMART" id="SM00896">
    <property type="entry name" value="FDX-ACB"/>
    <property type="match status" value="1"/>
</dbReference>
<dbReference type="PROSITE" id="PS50886">
    <property type="entry name" value="TRBD"/>
    <property type="match status" value="1"/>
</dbReference>
<dbReference type="RefSeq" id="WP_118127010.1">
    <property type="nucleotide sequence ID" value="NZ_JADYUG010000013.1"/>
</dbReference>
<dbReference type="Pfam" id="PF03483">
    <property type="entry name" value="B3_4"/>
    <property type="match status" value="1"/>
</dbReference>
<evidence type="ECO:0000256" key="11">
    <source>
        <dbReference type="ARBA" id="ARBA00022884"/>
    </source>
</evidence>
<dbReference type="InterPro" id="IPR004532">
    <property type="entry name" value="Phe-tRNA-ligase_IIc_bsu_bact"/>
</dbReference>
<dbReference type="Pfam" id="PF17759">
    <property type="entry name" value="tRNA_synthFbeta"/>
    <property type="match status" value="1"/>
</dbReference>
<dbReference type="FunFam" id="3.50.40.10:FF:000001">
    <property type="entry name" value="Phenylalanine--tRNA ligase beta subunit"/>
    <property type="match status" value="1"/>
</dbReference>
<dbReference type="InterPro" id="IPR005121">
    <property type="entry name" value="Fdx_antiC-bd"/>
</dbReference>
<keyword evidence="5 16" id="KW-0820">tRNA-binding</keyword>
<dbReference type="InterPro" id="IPR005147">
    <property type="entry name" value="tRNA_synthase_B5-dom"/>
</dbReference>
<keyword evidence="10 15" id="KW-0460">Magnesium</keyword>
<dbReference type="HAMAP" id="MF_00283">
    <property type="entry name" value="Phe_tRNA_synth_beta1"/>
    <property type="match status" value="1"/>
</dbReference>
<dbReference type="InterPro" id="IPR002547">
    <property type="entry name" value="tRNA-bd_dom"/>
</dbReference>
<dbReference type="Pfam" id="PF03484">
    <property type="entry name" value="B5"/>
    <property type="match status" value="1"/>
</dbReference>
<dbReference type="SUPFAM" id="SSF50249">
    <property type="entry name" value="Nucleic acid-binding proteins"/>
    <property type="match status" value="1"/>
</dbReference>
<keyword evidence="13 15" id="KW-0030">Aminoacyl-tRNA synthetase</keyword>
<feature type="binding site" evidence="15">
    <location>
        <position position="462"/>
    </location>
    <ligand>
        <name>Mg(2+)</name>
        <dbReference type="ChEBI" id="CHEBI:18420"/>
        <note>shared with alpha subunit</note>
    </ligand>
</feature>
<dbReference type="InterPro" id="IPR045060">
    <property type="entry name" value="Phe-tRNA-ligase_IIc_bsu"/>
</dbReference>
<evidence type="ECO:0000256" key="12">
    <source>
        <dbReference type="ARBA" id="ARBA00022917"/>
    </source>
</evidence>
<dbReference type="EC" id="6.1.1.20" evidence="15"/>
<dbReference type="SMART" id="SM00874">
    <property type="entry name" value="B5"/>
    <property type="match status" value="1"/>
</dbReference>
<dbReference type="SMART" id="SM00873">
    <property type="entry name" value="B3_4"/>
    <property type="match status" value="1"/>
</dbReference>
<comment type="subcellular location">
    <subcellularLocation>
        <location evidence="1 15">Cytoplasm</location>
    </subcellularLocation>
</comment>
<dbReference type="InterPro" id="IPR005146">
    <property type="entry name" value="B3/B4_tRNA-bd"/>
</dbReference>
<sequence>MLISLDWLKQYVDIKEDIKELDNALTMIGQEVEAIDIQGKGLDNVVIGHIVEYGKHPNSDKLTLVKVNIGEEEPLQIVCGAPNHKLGDKVVVAKIGAVLPGDFKIKKSKIRDVESFGMLCSQVELGIGEDGDGIIILPEDAPIGVEYRKYAGLDDVIFELEITPNRPDCLSHIGIAREIAAYYGRKVKYPSVTYTEAIDPTTKVAKVNIDDKDRCKRYMGRVIRNVTVGESPEWLKKRIRAMGLKPINNVVDITNFVMFEYNQPMHAFDLDKVANGSIVVREAKMGEKITTLDGVERELTNGELVIADDEKAIAIAGIIGGIGTEITSETKNIFLEVAYFTPENIRKTGRRLGISTDSSYRNERGIDIEGIPDASERAMALIAEIANGEILDGAIDKYIEKPQKYEIPLSLEKLNKFIGKELSPDVVGKILSNLGLGIRTLSQDTLVVIPPTYRGDLTRTADIYEEIIRMYGFENIEPVMPIENIQAGKKAENIDLIDNTKEILREIGLQEVINYSFIPKNVVDILNIKERVIEIKNPLSEDMAILRPTLMWSVLSNIRDNINRNQFDLRFCEVSRVFSPAEELANEDLRVCIGLAGRPERTLWNPKPEAYDFYTIKGYVEKLMEYMGIARYKLERSTNSNFHPGRSAELRIGNDVIGVFGEIHPDVQEKMEIKRERVYIAEIDLTKCVKYMKNSNKYEKIVKYPEVTRDLAIVLSKDVLVGNMIESLKKVSPIIEKIDIFDVYEGDKIEANKKSVAISIVLRNKEKTLDEKEINSAIEKILATISKDYNGEIRQ</sequence>
<evidence type="ECO:0000256" key="3">
    <source>
        <dbReference type="ARBA" id="ARBA00011209"/>
    </source>
</evidence>
<dbReference type="NCBIfam" id="TIGR00472">
    <property type="entry name" value="pheT_bact"/>
    <property type="match status" value="1"/>
</dbReference>
<dbReference type="Gene3D" id="3.30.70.380">
    <property type="entry name" value="Ferrodoxin-fold anticodon-binding domain"/>
    <property type="match status" value="1"/>
</dbReference>
<dbReference type="GO" id="GO:0000287">
    <property type="term" value="F:magnesium ion binding"/>
    <property type="evidence" value="ECO:0007669"/>
    <property type="project" value="UniProtKB-UniRule"/>
</dbReference>
<dbReference type="AlphaFoldDB" id="A0A414PR86"/>
<dbReference type="EMBL" id="QRHL01000019">
    <property type="protein sequence ID" value="RHF71006.1"/>
    <property type="molecule type" value="Genomic_DNA"/>
</dbReference>
<dbReference type="Gene3D" id="3.50.40.10">
    <property type="entry name" value="Phenylalanyl-trna Synthetase, Chain B, domain 3"/>
    <property type="match status" value="1"/>
</dbReference>
<dbReference type="GO" id="GO:0000049">
    <property type="term" value="F:tRNA binding"/>
    <property type="evidence" value="ECO:0007669"/>
    <property type="project" value="UniProtKB-UniRule"/>
</dbReference>